<accession>A0ABT8EAV8</accession>
<protein>
    <submittedName>
        <fullName evidence="2">GNAT family protein</fullName>
        <ecNumber evidence="2">2.-.-.-</ecNumber>
    </submittedName>
</protein>
<comment type="caution">
    <text evidence="2">The sequence shown here is derived from an EMBL/GenBank/DDBJ whole genome shotgun (WGS) entry which is preliminary data.</text>
</comment>
<dbReference type="EMBL" id="JAUHLN010000004">
    <property type="protein sequence ID" value="MDN4075058.1"/>
    <property type="molecule type" value="Genomic_DNA"/>
</dbReference>
<dbReference type="Proteomes" id="UP001168694">
    <property type="component" value="Unassembled WGS sequence"/>
</dbReference>
<organism evidence="2 3">
    <name type="scientific">Fictibacillus terranigra</name>
    <dbReference type="NCBI Taxonomy" id="3058424"/>
    <lineage>
        <taxon>Bacteria</taxon>
        <taxon>Bacillati</taxon>
        <taxon>Bacillota</taxon>
        <taxon>Bacilli</taxon>
        <taxon>Bacillales</taxon>
        <taxon>Fictibacillaceae</taxon>
        <taxon>Fictibacillus</taxon>
    </lineage>
</organism>
<evidence type="ECO:0000313" key="2">
    <source>
        <dbReference type="EMBL" id="MDN4075058.1"/>
    </source>
</evidence>
<dbReference type="PROSITE" id="PS51186">
    <property type="entry name" value="GNAT"/>
    <property type="match status" value="1"/>
</dbReference>
<dbReference type="Gene3D" id="3.40.630.30">
    <property type="match status" value="1"/>
</dbReference>
<dbReference type="Pfam" id="PF00583">
    <property type="entry name" value="Acetyltransf_1"/>
    <property type="match status" value="1"/>
</dbReference>
<proteinExistence type="predicted"/>
<evidence type="ECO:0000259" key="1">
    <source>
        <dbReference type="PROSITE" id="PS51186"/>
    </source>
</evidence>
<dbReference type="EC" id="2.-.-.-" evidence="2"/>
<keyword evidence="2" id="KW-0808">Transferase</keyword>
<gene>
    <name evidence="2" type="ORF">QYF49_18985</name>
</gene>
<feature type="domain" description="N-acetyltransferase" evidence="1">
    <location>
        <begin position="1"/>
        <end position="59"/>
    </location>
</feature>
<name>A0ABT8EAV8_9BACL</name>
<reference evidence="2" key="1">
    <citation type="submission" date="2023-06" db="EMBL/GenBank/DDBJ databases">
        <title>Draft Genome Sequences of Representative Paenibacillus Polymyxa, Bacillus cereus, Fictibacillus sp., and Brevibacillus agri Strains Isolated from Amazonian Dark Earth.</title>
        <authorList>
            <person name="Pellegrinetti T.A."/>
            <person name="Cunha I.C.M."/>
            <person name="Chaves M.G."/>
            <person name="Freitas A.S."/>
            <person name="Silva A.V.R."/>
            <person name="Tsai S.M."/>
            <person name="Mendes L.W."/>
        </authorList>
    </citation>
    <scope>NUCLEOTIDE SEQUENCE</scope>
    <source>
        <strain evidence="2">CENA-BCM004</strain>
    </source>
</reference>
<dbReference type="InterPro" id="IPR016181">
    <property type="entry name" value="Acyl_CoA_acyltransferase"/>
</dbReference>
<dbReference type="SUPFAM" id="SSF55729">
    <property type="entry name" value="Acyl-CoA N-acyltransferases (Nat)"/>
    <property type="match status" value="1"/>
</dbReference>
<dbReference type="InterPro" id="IPR000182">
    <property type="entry name" value="GNAT_dom"/>
</dbReference>
<sequence>MEWAKHNRITRRISLVTREDNHRAISLYKKLGFEAEGLVRNDTYINGVYYSTLVMGLLF</sequence>
<keyword evidence="3" id="KW-1185">Reference proteome</keyword>
<evidence type="ECO:0000313" key="3">
    <source>
        <dbReference type="Proteomes" id="UP001168694"/>
    </source>
</evidence>
<dbReference type="GO" id="GO:0016740">
    <property type="term" value="F:transferase activity"/>
    <property type="evidence" value="ECO:0007669"/>
    <property type="project" value="UniProtKB-KW"/>
</dbReference>